<keyword evidence="3 6" id="KW-1133">Transmembrane helix</keyword>
<dbReference type="GO" id="GO:0071944">
    <property type="term" value="C:cell periphery"/>
    <property type="evidence" value="ECO:0007669"/>
    <property type="project" value="UniProtKB-ARBA"/>
</dbReference>
<dbReference type="EMBL" id="KV427659">
    <property type="protein sequence ID" value="KZT01813.1"/>
    <property type="molecule type" value="Genomic_DNA"/>
</dbReference>
<name>A0A165BX63_9APHY</name>
<feature type="region of interest" description="Disordered" evidence="5">
    <location>
        <begin position="41"/>
        <end position="89"/>
    </location>
</feature>
<feature type="transmembrane region" description="Helical" evidence="6">
    <location>
        <begin position="109"/>
        <end position="132"/>
    </location>
</feature>
<feature type="region of interest" description="Disordered" evidence="5">
    <location>
        <begin position="456"/>
        <end position="478"/>
    </location>
</feature>
<feature type="region of interest" description="Disordered" evidence="5">
    <location>
        <begin position="494"/>
        <end position="546"/>
    </location>
</feature>
<dbReference type="PANTHER" id="PTHR15549">
    <property type="entry name" value="PAIRED IMMUNOGLOBULIN-LIKE TYPE 2 RECEPTOR"/>
    <property type="match status" value="1"/>
</dbReference>
<keyword evidence="8" id="KW-1185">Reference proteome</keyword>
<feature type="compositionally biased region" description="Basic residues" evidence="5">
    <location>
        <begin position="531"/>
        <end position="543"/>
    </location>
</feature>
<proteinExistence type="predicted"/>
<protein>
    <submittedName>
        <fullName evidence="7">Uncharacterized protein</fullName>
    </submittedName>
</protein>
<keyword evidence="4 6" id="KW-0472">Membrane</keyword>
<dbReference type="OrthoDB" id="3061923at2759"/>
<dbReference type="Proteomes" id="UP000076871">
    <property type="component" value="Unassembled WGS sequence"/>
</dbReference>
<dbReference type="GeneID" id="63826950"/>
<comment type="subcellular location">
    <subcellularLocation>
        <location evidence="1">Membrane</location>
        <topology evidence="1">Single-pass membrane protein</topology>
    </subcellularLocation>
</comment>
<evidence type="ECO:0000256" key="3">
    <source>
        <dbReference type="ARBA" id="ARBA00022989"/>
    </source>
</evidence>
<evidence type="ECO:0000256" key="4">
    <source>
        <dbReference type="ARBA" id="ARBA00023136"/>
    </source>
</evidence>
<feature type="compositionally biased region" description="Low complexity" evidence="5">
    <location>
        <begin position="509"/>
        <end position="522"/>
    </location>
</feature>
<evidence type="ECO:0000313" key="7">
    <source>
        <dbReference type="EMBL" id="KZT01813.1"/>
    </source>
</evidence>
<dbReference type="InterPro" id="IPR051694">
    <property type="entry name" value="Immunoregulatory_rcpt-like"/>
</dbReference>
<dbReference type="AlphaFoldDB" id="A0A165BX63"/>
<evidence type="ECO:0000313" key="8">
    <source>
        <dbReference type="Proteomes" id="UP000076871"/>
    </source>
</evidence>
<reference evidence="7 8" key="1">
    <citation type="journal article" date="2016" name="Mol. Biol. Evol.">
        <title>Comparative Genomics of Early-Diverging Mushroom-Forming Fungi Provides Insights into the Origins of Lignocellulose Decay Capabilities.</title>
        <authorList>
            <person name="Nagy L.G."/>
            <person name="Riley R."/>
            <person name="Tritt A."/>
            <person name="Adam C."/>
            <person name="Daum C."/>
            <person name="Floudas D."/>
            <person name="Sun H."/>
            <person name="Yadav J.S."/>
            <person name="Pangilinan J."/>
            <person name="Larsson K.H."/>
            <person name="Matsuura K."/>
            <person name="Barry K."/>
            <person name="Labutti K."/>
            <person name="Kuo R."/>
            <person name="Ohm R.A."/>
            <person name="Bhattacharya S.S."/>
            <person name="Shirouzu T."/>
            <person name="Yoshinaga Y."/>
            <person name="Martin F.M."/>
            <person name="Grigoriev I.V."/>
            <person name="Hibbett D.S."/>
        </authorList>
    </citation>
    <scope>NUCLEOTIDE SEQUENCE [LARGE SCALE GENOMIC DNA]</scope>
    <source>
        <strain evidence="7 8">93-53</strain>
    </source>
</reference>
<gene>
    <name evidence="7" type="ORF">LAESUDRAFT_730894</name>
</gene>
<dbReference type="STRING" id="1314785.A0A165BX63"/>
<evidence type="ECO:0000256" key="2">
    <source>
        <dbReference type="ARBA" id="ARBA00022692"/>
    </source>
</evidence>
<evidence type="ECO:0000256" key="6">
    <source>
        <dbReference type="SAM" id="Phobius"/>
    </source>
</evidence>
<accession>A0A165BX63</accession>
<evidence type="ECO:0000256" key="1">
    <source>
        <dbReference type="ARBA" id="ARBA00004167"/>
    </source>
</evidence>
<organism evidence="7 8">
    <name type="scientific">Laetiporus sulphureus 93-53</name>
    <dbReference type="NCBI Taxonomy" id="1314785"/>
    <lineage>
        <taxon>Eukaryota</taxon>
        <taxon>Fungi</taxon>
        <taxon>Dikarya</taxon>
        <taxon>Basidiomycota</taxon>
        <taxon>Agaricomycotina</taxon>
        <taxon>Agaricomycetes</taxon>
        <taxon>Polyporales</taxon>
        <taxon>Laetiporus</taxon>
    </lineage>
</organism>
<dbReference type="InParanoid" id="A0A165BX63"/>
<dbReference type="GO" id="GO:0016020">
    <property type="term" value="C:membrane"/>
    <property type="evidence" value="ECO:0007669"/>
    <property type="project" value="UniProtKB-SubCell"/>
</dbReference>
<evidence type="ECO:0000256" key="5">
    <source>
        <dbReference type="SAM" id="MobiDB-lite"/>
    </source>
</evidence>
<sequence length="611" mass="65273">MMPQKTSITSSTDQIMSSASAWTSLASSSTASTAAQSSATLATSSDTDVSSSATSPLPSTSHTLSSSSSSMFSHSSSSPSHSVSSANSSSSAYVSNASTSGSSSHTASFYAGVAFAGITVIAFLVAMVSWWLRSRNRTKRRTVADATSWPWEKDTSQRDVVTQDQLEIGANDALRSEYGASGTRYGIDFFHDIPLGDDHASPFHALTSQPSDSSNTYPTVRLNGANCSVPDLAPNMGTLQVANFAPGDLSSGSSDEASRASTALGMAPISRTVTAESGAPYDPMVRDRPRFLGLDGNGLAVPWAPLQPGRQHSSASQIMRADGISEKDIETLPYPGDAYAIDQGSGGWAASFRFNIINAFHAVVSAGGAGEQLDEDRLTYSYLRKLRGGRESRGATADVNVLSRTSTVHSNISDGKEWTTDGVDSIPRLAHVHLSTMREQADTIPVMPAMEQVQRPPAALVKDTDRSDNSVTASGQQLGGLARADSMYSSSLLARPSGRIRPDPPRLPSIPSMSLSPTISSSARAEQSNRKSTRMRRRKKTRAAARPVVIKRASSSFFSVGSDMSRQSSVRSEHLTDAEQFAKRMLRERRRRVMEMGIGRKRTTVRDSECI</sequence>
<dbReference type="RefSeq" id="XP_040759553.1">
    <property type="nucleotide sequence ID" value="XM_040909921.1"/>
</dbReference>
<keyword evidence="2 6" id="KW-0812">Transmembrane</keyword>